<dbReference type="RefSeq" id="WP_045805148.1">
    <property type="nucleotide sequence ID" value="NZ_LANU01000003.1"/>
</dbReference>
<evidence type="ECO:0000259" key="4">
    <source>
        <dbReference type="Pfam" id="PF03135"/>
    </source>
</evidence>
<dbReference type="GO" id="GO:0005524">
    <property type="term" value="F:ATP binding"/>
    <property type="evidence" value="ECO:0007669"/>
    <property type="project" value="UniProtKB-KW"/>
</dbReference>
<dbReference type="PATRIC" id="fig|1359167.3.peg.832"/>
<evidence type="ECO:0000313" key="6">
    <source>
        <dbReference type="Proteomes" id="UP000033546"/>
    </source>
</evidence>
<dbReference type="InterPro" id="IPR051162">
    <property type="entry name" value="T4SS_component"/>
</dbReference>
<protein>
    <submittedName>
        <fullName evidence="5">AAA-like domain protein</fullName>
    </submittedName>
</protein>
<evidence type="ECO:0000256" key="2">
    <source>
        <dbReference type="ARBA" id="ARBA00022741"/>
    </source>
</evidence>
<dbReference type="Gene3D" id="3.40.50.300">
    <property type="entry name" value="P-loop containing nucleotide triphosphate hydrolases"/>
    <property type="match status" value="1"/>
</dbReference>
<proteinExistence type="inferred from homology"/>
<evidence type="ECO:0000256" key="3">
    <source>
        <dbReference type="ARBA" id="ARBA00022840"/>
    </source>
</evidence>
<dbReference type="PANTHER" id="PTHR30121:SF12">
    <property type="entry name" value="TYPE IV SECRETION SYSTEM PROTEIN CAGE"/>
    <property type="match status" value="1"/>
</dbReference>
<evidence type="ECO:0000256" key="1">
    <source>
        <dbReference type="ARBA" id="ARBA00006512"/>
    </source>
</evidence>
<keyword evidence="3" id="KW-0067">ATP-binding</keyword>
<dbReference type="InterPro" id="IPR027417">
    <property type="entry name" value="P-loop_NTPase"/>
</dbReference>
<dbReference type="InterPro" id="IPR018145">
    <property type="entry name" value="CagE_TrbE_VirB_cntrl_dom"/>
</dbReference>
<dbReference type="AlphaFoldDB" id="A0A0F3N6T0"/>
<accession>A0A0F3N6T0</accession>
<keyword evidence="2" id="KW-0547">Nucleotide-binding</keyword>
<organism evidence="5 6">
    <name type="scientific">Ehrlichia cf. muris str. EmCRT</name>
    <dbReference type="NCBI Taxonomy" id="1359167"/>
    <lineage>
        <taxon>Bacteria</taxon>
        <taxon>Pseudomonadati</taxon>
        <taxon>Pseudomonadota</taxon>
        <taxon>Alphaproteobacteria</taxon>
        <taxon>Rickettsiales</taxon>
        <taxon>Anaplasmataceae</taxon>
        <taxon>Ehrlichia</taxon>
    </lineage>
</organism>
<dbReference type="Proteomes" id="UP000033546">
    <property type="component" value="Unassembled WGS sequence"/>
</dbReference>
<name>A0A0F3N6T0_9RICK</name>
<dbReference type="SUPFAM" id="SSF52540">
    <property type="entry name" value="P-loop containing nucleoside triphosphate hydrolases"/>
    <property type="match status" value="1"/>
</dbReference>
<evidence type="ECO:0000313" key="5">
    <source>
        <dbReference type="EMBL" id="KJV63412.1"/>
    </source>
</evidence>
<comment type="caution">
    <text evidence="5">The sequence shown here is derived from an EMBL/GenBank/DDBJ whole genome shotgun (WGS) entry which is preliminary data.</text>
</comment>
<sequence>MSFFQEIIGRSSHLNPNNVSIKRRDNTYNKGNFVPAACHYDESTILNKDGELVQILKIEDYVVSHYINDKDLRAAVRNSIINSIRVPEVSFWIYTVRKPHKFDFVRRNINDISDVLSDVHLNNIGQRATYINELYIAVVTSCLPETMKGVLGALSFSYIKNKHKDFLKNRIIRLNKVTENILENLKKFEARKLGLIVVDEEKVRSELVEFLYYLTMMRHKECFLDMADLSGICGDCNIEMGFNAFKVSCNNYQRFGAILGIKDYQDSPLDALDQCLQQDYEFIIVEIIRFANSKNALKLFQKQAMFLEFSNDARLRKISNIDNFVSVDTDSCLSFCERKISFVIISNTLPQLHSNVDKTVASLASLGIICVRCDLTLEDDFWAHLPGNFAYVLNLRYTLMKYACAFSLLHYFPSGALQGNKWGQAVTMFFSNKGRPYFFSFHVLGAGHTLMVGSLQSSVTMLLNFLLSESRRLNTRIVLLDYTGKSIIFVKAIGGQYYRADHRRDYQEMSFNFFQLEDSVLNRKIVIGVLQRMLNVKDITEEMSNAIDKVVDYLFTLPIESRTISNISDHISALGKNASQWVNNGEFAHLLKEDANIDWQAEVLGLNVGVLCSKPQCASVLIFYFLNTLINYFDGSPTILVIDEAWILDYVFTNNQEFDEWIEMMNKLNVVVVFAGENIPAIISSNVIYQFNEHVETQIFMPNSVSTSKMYMKAFNLSRSECKTMFQMPSQEGYFFVKQDNNPVVLSFNLPDIPESHVLSANKNTIRYMYESIHTHGDDVKEWLPAFYKKCSG</sequence>
<dbReference type="EMBL" id="LANU01000003">
    <property type="protein sequence ID" value="KJV63412.1"/>
    <property type="molecule type" value="Genomic_DNA"/>
</dbReference>
<dbReference type="PANTHER" id="PTHR30121">
    <property type="entry name" value="UNCHARACTERIZED PROTEIN YJGR-RELATED"/>
    <property type="match status" value="1"/>
</dbReference>
<dbReference type="Pfam" id="PF03135">
    <property type="entry name" value="CagE_TrbE_VirB"/>
    <property type="match status" value="1"/>
</dbReference>
<comment type="similarity">
    <text evidence="1">Belongs to the TrbE/VirB4 family.</text>
</comment>
<feature type="domain" description="CagE TrbE VirB component of type IV transporter system central" evidence="4">
    <location>
        <begin position="240"/>
        <end position="391"/>
    </location>
</feature>
<reference evidence="5 6" key="1">
    <citation type="submission" date="2015-02" db="EMBL/GenBank/DDBJ databases">
        <title>Genome Sequencing of Rickettsiales.</title>
        <authorList>
            <person name="Daugherty S.C."/>
            <person name="Su Q."/>
            <person name="Abolude K."/>
            <person name="Beier-Sexton M."/>
            <person name="Carlyon J.A."/>
            <person name="Carter R."/>
            <person name="Day N.P."/>
            <person name="Dumler S.J."/>
            <person name="Dyachenko V."/>
            <person name="Godinez A."/>
            <person name="Kurtti T.J."/>
            <person name="Lichay M."/>
            <person name="Mullins K.E."/>
            <person name="Ott S."/>
            <person name="Pappas-Brown V."/>
            <person name="Paris D.H."/>
            <person name="Patel P."/>
            <person name="Richards A.L."/>
            <person name="Sadzewicz L."/>
            <person name="Sears K."/>
            <person name="Seidman D."/>
            <person name="Sengamalay N."/>
            <person name="Stenos J."/>
            <person name="Tallon L.J."/>
            <person name="Vincent G."/>
            <person name="Fraser C.M."/>
            <person name="Munderloh U."/>
            <person name="Dunning-Hotopp J.C."/>
        </authorList>
    </citation>
    <scope>NUCLEOTIDE SEQUENCE [LARGE SCALE GENOMIC DNA]</scope>
    <source>
        <strain evidence="5 6">EmCRT</strain>
    </source>
</reference>
<gene>
    <name evidence="5" type="ORF">EMUCRT_0866</name>
</gene>